<keyword evidence="1" id="KW-0614">Plasmid</keyword>
<name>A0ABZ2BJF0_9HYPH</name>
<reference evidence="1" key="1">
    <citation type="submission" date="2023-08" db="EMBL/GenBank/DDBJ databases">
        <title>Complete genome sequence of Sinorhizobium chiapanecum ITTG S70 isolated from Acaciella angustissima nodules in Chiapas-Mexico.</title>
        <authorList>
            <person name="Rincon-Rosales R."/>
            <person name="Rogel M.A."/>
            <person name="Rincon-Medina C.I."/>
            <person name="Guerrero G."/>
            <person name="Manzano-Gomez L.A."/>
            <person name="Lopez-Lopez A."/>
            <person name="Rincon Molina F.A."/>
            <person name="Martinez-Romero E."/>
        </authorList>
    </citation>
    <scope>NUCLEOTIDE SEQUENCE</scope>
    <source>
        <strain evidence="1">ITTG S70</strain>
        <plasmid evidence="1">pSchITTGS70b</plasmid>
    </source>
</reference>
<dbReference type="RefSeq" id="WP_331375406.1">
    <property type="nucleotide sequence ID" value="NZ_CP133150.1"/>
</dbReference>
<dbReference type="Proteomes" id="UP001432360">
    <property type="component" value="Plasmid pSchITTGS70b"/>
</dbReference>
<organism evidence="1 2">
    <name type="scientific">Sinorhizobium chiapasense</name>
    <dbReference type="NCBI Taxonomy" id="501572"/>
    <lineage>
        <taxon>Bacteria</taxon>
        <taxon>Pseudomonadati</taxon>
        <taxon>Pseudomonadota</taxon>
        <taxon>Alphaproteobacteria</taxon>
        <taxon>Hyphomicrobiales</taxon>
        <taxon>Rhizobiaceae</taxon>
        <taxon>Sinorhizobium/Ensifer group</taxon>
        <taxon>Sinorhizobium</taxon>
    </lineage>
</organism>
<protein>
    <submittedName>
        <fullName evidence="1">Uncharacterized protein</fullName>
    </submittedName>
</protein>
<accession>A0ABZ2BJF0</accession>
<dbReference type="EMBL" id="CP133150">
    <property type="protein sequence ID" value="WVT06342.1"/>
    <property type="molecule type" value="Genomic_DNA"/>
</dbReference>
<keyword evidence="2" id="KW-1185">Reference proteome</keyword>
<evidence type="ECO:0000313" key="1">
    <source>
        <dbReference type="EMBL" id="WVT06342.1"/>
    </source>
</evidence>
<geneLocation type="plasmid" evidence="1 2">
    <name>pSchITTGS70b</name>
</geneLocation>
<sequence>MYSMTGQRRYRPLLRLIGSSQIIQDSRNTVFQDLLADHRNGSKFAGALERRDKRPRRVQAQALGGVTSECKQPLKDMLVQFSLMW</sequence>
<evidence type="ECO:0000313" key="2">
    <source>
        <dbReference type="Proteomes" id="UP001432360"/>
    </source>
</evidence>
<gene>
    <name evidence="1" type="ORF">RB548_21965</name>
</gene>
<proteinExistence type="predicted"/>